<dbReference type="Gene3D" id="1.10.357.10">
    <property type="entry name" value="Tetracycline Repressor, domain 2"/>
    <property type="match status" value="1"/>
</dbReference>
<dbReference type="InterPro" id="IPR036271">
    <property type="entry name" value="Tet_transcr_reg_TetR-rel_C_sf"/>
</dbReference>
<sequence>MGRSDNKHEDILCAAISEFGEKGMMATTMESIAVQAGVSKRTLYKHYPCKENLLDDVVSLLLKRVEPLKNITFNPHQPLLDQLRTIGEKTLHLICDEDYLRLSRIIIIESMRCEKAAKLLNQKFSDCEKQLYNWFSQASEAGVLGNIEPGLAATLFYGAIKEAAYWDQVAQWKPMLDKAQGKVLIDRICQFFIDGVQQSE</sequence>
<dbReference type="InterPro" id="IPR001647">
    <property type="entry name" value="HTH_TetR"/>
</dbReference>
<proteinExistence type="predicted"/>
<dbReference type="RefSeq" id="WP_099033785.1">
    <property type="nucleotide sequence ID" value="NZ_BMGJ01000005.1"/>
</dbReference>
<evidence type="ECO:0000259" key="3">
    <source>
        <dbReference type="PROSITE" id="PS50977"/>
    </source>
</evidence>
<dbReference type="SUPFAM" id="SSF46689">
    <property type="entry name" value="Homeodomain-like"/>
    <property type="match status" value="1"/>
</dbReference>
<dbReference type="Gene3D" id="1.10.10.60">
    <property type="entry name" value="Homeodomain-like"/>
    <property type="match status" value="1"/>
</dbReference>
<protein>
    <submittedName>
        <fullName evidence="4">TetR family transcriptional regulator</fullName>
    </submittedName>
</protein>
<dbReference type="EMBL" id="BMGJ01000005">
    <property type="protein sequence ID" value="GGD62302.1"/>
    <property type="molecule type" value="Genomic_DNA"/>
</dbReference>
<dbReference type="PANTHER" id="PTHR30055">
    <property type="entry name" value="HTH-TYPE TRANSCRIPTIONAL REGULATOR RUTR"/>
    <property type="match status" value="1"/>
</dbReference>
<dbReference type="SUPFAM" id="SSF48498">
    <property type="entry name" value="Tetracyclin repressor-like, C-terminal domain"/>
    <property type="match status" value="1"/>
</dbReference>
<dbReference type="InterPro" id="IPR039536">
    <property type="entry name" value="TetR_C_Proteobacteria"/>
</dbReference>
<evidence type="ECO:0000313" key="5">
    <source>
        <dbReference type="Proteomes" id="UP000614272"/>
    </source>
</evidence>
<comment type="caution">
    <text evidence="4">The sequence shown here is derived from an EMBL/GenBank/DDBJ whole genome shotgun (WGS) entry which is preliminary data.</text>
</comment>
<dbReference type="PRINTS" id="PR00455">
    <property type="entry name" value="HTHTETR"/>
</dbReference>
<feature type="domain" description="HTH tetR-type" evidence="3">
    <location>
        <begin position="5"/>
        <end position="65"/>
    </location>
</feature>
<name>A0ABQ1RC72_9ALTE</name>
<accession>A0ABQ1RC72</accession>
<evidence type="ECO:0000256" key="2">
    <source>
        <dbReference type="PROSITE-ProRule" id="PRU00335"/>
    </source>
</evidence>
<evidence type="ECO:0000313" key="4">
    <source>
        <dbReference type="EMBL" id="GGD62302.1"/>
    </source>
</evidence>
<keyword evidence="1 2" id="KW-0238">DNA-binding</keyword>
<dbReference type="InterPro" id="IPR050109">
    <property type="entry name" value="HTH-type_TetR-like_transc_reg"/>
</dbReference>
<reference evidence="5" key="1">
    <citation type="journal article" date="2019" name="Int. J. Syst. Evol. Microbiol.">
        <title>The Global Catalogue of Microorganisms (GCM) 10K type strain sequencing project: providing services to taxonomists for standard genome sequencing and annotation.</title>
        <authorList>
            <consortium name="The Broad Institute Genomics Platform"/>
            <consortium name="The Broad Institute Genome Sequencing Center for Infectious Disease"/>
            <person name="Wu L."/>
            <person name="Ma J."/>
        </authorList>
    </citation>
    <scope>NUCLEOTIDE SEQUENCE [LARGE SCALE GENOMIC DNA]</scope>
    <source>
        <strain evidence="5">CGMCC 1.12923</strain>
    </source>
</reference>
<organism evidence="4 5">
    <name type="scientific">Lacimicrobium alkaliphilum</name>
    <dbReference type="NCBI Taxonomy" id="1526571"/>
    <lineage>
        <taxon>Bacteria</taxon>
        <taxon>Pseudomonadati</taxon>
        <taxon>Pseudomonadota</taxon>
        <taxon>Gammaproteobacteria</taxon>
        <taxon>Alteromonadales</taxon>
        <taxon>Alteromonadaceae</taxon>
        <taxon>Lacimicrobium</taxon>
    </lineage>
</organism>
<keyword evidence="5" id="KW-1185">Reference proteome</keyword>
<dbReference type="PANTHER" id="PTHR30055:SF224">
    <property type="entry name" value="TRANSCRIPTIONAL REGULATOR TETR FAMILY"/>
    <property type="match status" value="1"/>
</dbReference>
<evidence type="ECO:0000256" key="1">
    <source>
        <dbReference type="ARBA" id="ARBA00023125"/>
    </source>
</evidence>
<dbReference type="Pfam" id="PF00440">
    <property type="entry name" value="TetR_N"/>
    <property type="match status" value="1"/>
</dbReference>
<dbReference type="PROSITE" id="PS50977">
    <property type="entry name" value="HTH_TETR_2"/>
    <property type="match status" value="1"/>
</dbReference>
<dbReference type="Proteomes" id="UP000614272">
    <property type="component" value="Unassembled WGS sequence"/>
</dbReference>
<gene>
    <name evidence="4" type="ORF">GCM10011357_16980</name>
</gene>
<feature type="DNA-binding region" description="H-T-H motif" evidence="2">
    <location>
        <begin position="28"/>
        <end position="47"/>
    </location>
</feature>
<dbReference type="Pfam" id="PF14246">
    <property type="entry name" value="TetR_C_7"/>
    <property type="match status" value="1"/>
</dbReference>
<dbReference type="InterPro" id="IPR009057">
    <property type="entry name" value="Homeodomain-like_sf"/>
</dbReference>